<dbReference type="GO" id="GO:0004672">
    <property type="term" value="F:protein kinase activity"/>
    <property type="evidence" value="ECO:0007669"/>
    <property type="project" value="InterPro"/>
</dbReference>
<dbReference type="InterPro" id="IPR001245">
    <property type="entry name" value="Ser-Thr/Tyr_kinase_cat_dom"/>
</dbReference>
<feature type="non-terminal residue" evidence="2">
    <location>
        <position position="1"/>
    </location>
</feature>
<dbReference type="VEuPathDB" id="FungiDB:RhiirFUN_002976"/>
<name>A0A2N0SCF7_9GLOM</name>
<comment type="caution">
    <text evidence="2">The sequence shown here is derived from an EMBL/GenBank/DDBJ whole genome shotgun (WGS) entry which is preliminary data.</text>
</comment>
<dbReference type="VEuPathDB" id="FungiDB:FUN_004865"/>
<organism evidence="2 3">
    <name type="scientific">Rhizophagus irregularis</name>
    <dbReference type="NCBI Taxonomy" id="588596"/>
    <lineage>
        <taxon>Eukaryota</taxon>
        <taxon>Fungi</taxon>
        <taxon>Fungi incertae sedis</taxon>
        <taxon>Mucoromycota</taxon>
        <taxon>Glomeromycotina</taxon>
        <taxon>Glomeromycetes</taxon>
        <taxon>Glomerales</taxon>
        <taxon>Glomeraceae</taxon>
        <taxon>Rhizophagus</taxon>
    </lineage>
</organism>
<reference evidence="2 3" key="2">
    <citation type="submission" date="2017-10" db="EMBL/GenBank/DDBJ databases">
        <title>Genome analyses suggest a sexual origin of heterokaryosis in a supposedly ancient asexual fungus.</title>
        <authorList>
            <person name="Corradi N."/>
            <person name="Sedzielewska K."/>
            <person name="Noel J."/>
            <person name="Charron P."/>
            <person name="Farinelli L."/>
            <person name="Marton T."/>
            <person name="Kruger M."/>
            <person name="Pelin A."/>
            <person name="Brachmann A."/>
            <person name="Corradi N."/>
        </authorList>
    </citation>
    <scope>NUCLEOTIDE SEQUENCE [LARGE SCALE GENOMIC DNA]</scope>
    <source>
        <strain evidence="2 3">A1</strain>
    </source>
</reference>
<dbReference type="InterPro" id="IPR011009">
    <property type="entry name" value="Kinase-like_dom_sf"/>
</dbReference>
<dbReference type="SUPFAM" id="SSF56112">
    <property type="entry name" value="Protein kinase-like (PK-like)"/>
    <property type="match status" value="1"/>
</dbReference>
<evidence type="ECO:0000313" key="3">
    <source>
        <dbReference type="Proteomes" id="UP000232688"/>
    </source>
</evidence>
<accession>A0A2N0SCF7</accession>
<protein>
    <recommendedName>
        <fullName evidence="1">Serine-threonine/tyrosine-protein kinase catalytic domain-containing protein</fullName>
    </recommendedName>
</protein>
<evidence type="ECO:0000313" key="2">
    <source>
        <dbReference type="EMBL" id="PKC73233.1"/>
    </source>
</evidence>
<feature type="domain" description="Serine-threonine/tyrosine-protein kinase catalytic" evidence="1">
    <location>
        <begin position="7"/>
        <end position="54"/>
    </location>
</feature>
<proteinExistence type="predicted"/>
<gene>
    <name evidence="2" type="ORF">RhiirA1_451393</name>
</gene>
<sequence length="202" mass="22920">PFWDRNHNTELIIEICDGLRPPIITNAPKSYIDLMIECWHSDPEKRPTATEVLKRVGEIENIAYIDDATKPTSDIGPVTIDNPEVIYKSRYLSGMIKSAASTRSLRSQSSITLKLNQLDFYQRNSNESLKTETALTTDATLSCGLRPYDIHSNPSGTSNKKIKPIEDENNDYATKELELDIDMNPKQFSDDEYITSEINFDI</sequence>
<dbReference type="Gene3D" id="1.10.510.10">
    <property type="entry name" value="Transferase(Phosphotransferase) domain 1"/>
    <property type="match status" value="1"/>
</dbReference>
<dbReference type="Pfam" id="PF07714">
    <property type="entry name" value="PK_Tyr_Ser-Thr"/>
    <property type="match status" value="1"/>
</dbReference>
<dbReference type="Proteomes" id="UP000232688">
    <property type="component" value="Unassembled WGS sequence"/>
</dbReference>
<dbReference type="AlphaFoldDB" id="A0A2N0SCF7"/>
<dbReference type="EMBL" id="LLXH01000093">
    <property type="protein sequence ID" value="PKC73233.1"/>
    <property type="molecule type" value="Genomic_DNA"/>
</dbReference>
<reference evidence="2 3" key="1">
    <citation type="submission" date="2017-10" db="EMBL/GenBank/DDBJ databases">
        <title>Extensive intraspecific genome diversity in a model arbuscular mycorrhizal fungus.</title>
        <authorList>
            <person name="Chen E.C.H."/>
            <person name="Morin E."/>
            <person name="Baudet D."/>
            <person name="Noel J."/>
            <person name="Ndikumana S."/>
            <person name="Charron P."/>
            <person name="St-Onge C."/>
            <person name="Giorgi J."/>
            <person name="Grigoriev I.V."/>
            <person name="Roux C."/>
            <person name="Martin F.M."/>
            <person name="Corradi N."/>
        </authorList>
    </citation>
    <scope>NUCLEOTIDE SEQUENCE [LARGE SCALE GENOMIC DNA]</scope>
    <source>
        <strain evidence="2 3">A1</strain>
    </source>
</reference>
<dbReference type="VEuPathDB" id="FungiDB:RhiirA1_451393"/>
<evidence type="ECO:0000259" key="1">
    <source>
        <dbReference type="Pfam" id="PF07714"/>
    </source>
</evidence>